<feature type="region of interest" description="Disordered" evidence="10">
    <location>
        <begin position="573"/>
        <end position="628"/>
    </location>
</feature>
<accession>A0A8J2WDA2</accession>
<feature type="region of interest" description="Disordered" evidence="10">
    <location>
        <begin position="1"/>
        <end position="74"/>
    </location>
</feature>
<dbReference type="Gene3D" id="3.30.40.10">
    <property type="entry name" value="Zinc/RING finger domain, C3HC4 (zinc finger)"/>
    <property type="match status" value="2"/>
</dbReference>
<dbReference type="CDD" id="cd21085">
    <property type="entry name" value="WH_NTD_PHF10"/>
    <property type="match status" value="1"/>
</dbReference>
<dbReference type="GO" id="GO:0005634">
    <property type="term" value="C:nucleus"/>
    <property type="evidence" value="ECO:0007669"/>
    <property type="project" value="UniProtKB-SubCell"/>
</dbReference>
<gene>
    <name evidence="12" type="ORF">DCHRY22_LOCUS14580</name>
</gene>
<evidence type="ECO:0000259" key="11">
    <source>
        <dbReference type="PROSITE" id="PS50016"/>
    </source>
</evidence>
<keyword evidence="13" id="KW-1185">Reference proteome</keyword>
<feature type="region of interest" description="Disordered" evidence="10">
    <location>
        <begin position="1201"/>
        <end position="1228"/>
    </location>
</feature>
<keyword evidence="7" id="KW-0804">Transcription</keyword>
<evidence type="ECO:0000256" key="8">
    <source>
        <dbReference type="ARBA" id="ARBA00023242"/>
    </source>
</evidence>
<organism evidence="12 13">
    <name type="scientific">Danaus chrysippus</name>
    <name type="common">African queen</name>
    <dbReference type="NCBI Taxonomy" id="151541"/>
    <lineage>
        <taxon>Eukaryota</taxon>
        <taxon>Metazoa</taxon>
        <taxon>Ecdysozoa</taxon>
        <taxon>Arthropoda</taxon>
        <taxon>Hexapoda</taxon>
        <taxon>Insecta</taxon>
        <taxon>Pterygota</taxon>
        <taxon>Neoptera</taxon>
        <taxon>Endopterygota</taxon>
        <taxon>Lepidoptera</taxon>
        <taxon>Glossata</taxon>
        <taxon>Ditrysia</taxon>
        <taxon>Papilionoidea</taxon>
        <taxon>Nymphalidae</taxon>
        <taxon>Danainae</taxon>
        <taxon>Danaini</taxon>
        <taxon>Danaina</taxon>
        <taxon>Danaus</taxon>
        <taxon>Anosia</taxon>
    </lineage>
</organism>
<evidence type="ECO:0000256" key="6">
    <source>
        <dbReference type="ARBA" id="ARBA00023015"/>
    </source>
</evidence>
<feature type="domain" description="PHD-type" evidence="11">
    <location>
        <begin position="2131"/>
        <end position="2190"/>
    </location>
</feature>
<evidence type="ECO:0000313" key="12">
    <source>
        <dbReference type="EMBL" id="CAG9583127.1"/>
    </source>
</evidence>
<feature type="region of interest" description="Disordered" evidence="10">
    <location>
        <begin position="87"/>
        <end position="115"/>
    </location>
</feature>
<feature type="compositionally biased region" description="Basic and acidic residues" evidence="10">
    <location>
        <begin position="2374"/>
        <end position="2386"/>
    </location>
</feature>
<proteinExistence type="predicted"/>
<feature type="region of interest" description="Disordered" evidence="10">
    <location>
        <begin position="416"/>
        <end position="455"/>
    </location>
</feature>
<name>A0A8J2WDA2_9NEOP</name>
<feature type="region of interest" description="Disordered" evidence="10">
    <location>
        <begin position="690"/>
        <end position="737"/>
    </location>
</feature>
<feature type="region of interest" description="Disordered" evidence="10">
    <location>
        <begin position="2076"/>
        <end position="2122"/>
    </location>
</feature>
<dbReference type="OrthoDB" id="1903104at2759"/>
<dbReference type="SUPFAM" id="SSF57903">
    <property type="entry name" value="FYVE/PHD zinc finger"/>
    <property type="match status" value="2"/>
</dbReference>
<feature type="compositionally biased region" description="Polar residues" evidence="10">
    <location>
        <begin position="416"/>
        <end position="442"/>
    </location>
</feature>
<evidence type="ECO:0000313" key="13">
    <source>
        <dbReference type="Proteomes" id="UP000789524"/>
    </source>
</evidence>
<dbReference type="InterPro" id="IPR001965">
    <property type="entry name" value="Znf_PHD"/>
</dbReference>
<dbReference type="SMART" id="SM00249">
    <property type="entry name" value="PHD"/>
    <property type="match status" value="3"/>
</dbReference>
<feature type="region of interest" description="Disordered" evidence="10">
    <location>
        <begin position="1965"/>
        <end position="1985"/>
    </location>
</feature>
<feature type="domain" description="PHD-type" evidence="11">
    <location>
        <begin position="2187"/>
        <end position="2235"/>
    </location>
</feature>
<keyword evidence="4 9" id="KW-0863">Zinc-finger</keyword>
<dbReference type="InterPro" id="IPR013083">
    <property type="entry name" value="Znf_RING/FYVE/PHD"/>
</dbReference>
<feature type="region of interest" description="Disordered" evidence="10">
    <location>
        <begin position="1365"/>
        <end position="1406"/>
    </location>
</feature>
<feature type="compositionally biased region" description="Polar residues" evidence="10">
    <location>
        <begin position="64"/>
        <end position="74"/>
    </location>
</feature>
<reference evidence="12" key="1">
    <citation type="submission" date="2021-09" db="EMBL/GenBank/DDBJ databases">
        <authorList>
            <person name="Martin H S."/>
        </authorList>
    </citation>
    <scope>NUCLEOTIDE SEQUENCE</scope>
</reference>
<evidence type="ECO:0000256" key="10">
    <source>
        <dbReference type="SAM" id="MobiDB-lite"/>
    </source>
</evidence>
<evidence type="ECO:0000256" key="5">
    <source>
        <dbReference type="ARBA" id="ARBA00022833"/>
    </source>
</evidence>
<feature type="region of interest" description="Disordered" evidence="10">
    <location>
        <begin position="1495"/>
        <end position="1516"/>
    </location>
</feature>
<evidence type="ECO:0000256" key="9">
    <source>
        <dbReference type="PROSITE-ProRule" id="PRU00146"/>
    </source>
</evidence>
<feature type="region of interest" description="Disordered" evidence="10">
    <location>
        <begin position="874"/>
        <end position="898"/>
    </location>
</feature>
<comment type="caution">
    <text evidence="12">The sequence shown here is derived from an EMBL/GenBank/DDBJ whole genome shotgun (WGS) entry which is preliminary data.</text>
</comment>
<dbReference type="Proteomes" id="UP000789524">
    <property type="component" value="Unassembled WGS sequence"/>
</dbReference>
<dbReference type="Pfam" id="PF00628">
    <property type="entry name" value="PHD"/>
    <property type="match status" value="1"/>
</dbReference>
<dbReference type="PANTHER" id="PTHR45888:SF4">
    <property type="entry name" value="PHD FINGER PROTEIN 10"/>
    <property type="match status" value="1"/>
</dbReference>
<feature type="region of interest" description="Disordered" evidence="10">
    <location>
        <begin position="1800"/>
        <end position="1823"/>
    </location>
</feature>
<feature type="region of interest" description="Disordered" evidence="10">
    <location>
        <begin position="251"/>
        <end position="299"/>
    </location>
</feature>
<keyword evidence="2" id="KW-0479">Metal-binding</keyword>
<feature type="compositionally biased region" description="Basic residues" evidence="10">
    <location>
        <begin position="2107"/>
        <end position="2117"/>
    </location>
</feature>
<dbReference type="InterPro" id="IPR011011">
    <property type="entry name" value="Znf_FYVE_PHD"/>
</dbReference>
<dbReference type="InterPro" id="IPR019787">
    <property type="entry name" value="Znf_PHD-finger"/>
</dbReference>
<feature type="compositionally biased region" description="Basic and acidic residues" evidence="10">
    <location>
        <begin position="1718"/>
        <end position="1734"/>
    </location>
</feature>
<feature type="domain" description="PHD-type" evidence="11">
    <location>
        <begin position="2282"/>
        <end position="2336"/>
    </location>
</feature>
<feature type="compositionally biased region" description="Low complexity" evidence="10">
    <location>
        <begin position="592"/>
        <end position="603"/>
    </location>
</feature>
<feature type="compositionally biased region" description="Polar residues" evidence="10">
    <location>
        <begin position="252"/>
        <end position="263"/>
    </location>
</feature>
<keyword evidence="3" id="KW-0677">Repeat</keyword>
<feature type="region of interest" description="Disordered" evidence="10">
    <location>
        <begin position="1690"/>
        <end position="1766"/>
    </location>
</feature>
<evidence type="ECO:0000256" key="7">
    <source>
        <dbReference type="ARBA" id="ARBA00023163"/>
    </source>
</evidence>
<feature type="compositionally biased region" description="Basic and acidic residues" evidence="10">
    <location>
        <begin position="698"/>
        <end position="708"/>
    </location>
</feature>
<dbReference type="PROSITE" id="PS50016">
    <property type="entry name" value="ZF_PHD_2"/>
    <property type="match status" value="3"/>
</dbReference>
<feature type="compositionally biased region" description="Polar residues" evidence="10">
    <location>
        <begin position="1213"/>
        <end position="1228"/>
    </location>
</feature>
<dbReference type="PANTHER" id="PTHR45888">
    <property type="entry name" value="HL01030P-RELATED"/>
    <property type="match status" value="1"/>
</dbReference>
<feature type="compositionally biased region" description="Polar residues" evidence="10">
    <location>
        <begin position="1499"/>
        <end position="1516"/>
    </location>
</feature>
<feature type="compositionally biased region" description="Acidic residues" evidence="10">
    <location>
        <begin position="582"/>
        <end position="591"/>
    </location>
</feature>
<sequence>MESSEDDAGAAAYASRRASAREKDIGQIEDVNATSSFQQDSSNPRTSCETPAMSEENFDGDSVPSPSTQDVNTSTEAILDMIDEIVDGPGAPKRLPLASEKDTDHRFAGGGEPNIVVDESKEDEKSLQSFNTLSTTSAKIEDVQNCELSVASEQISQNDVLVDVKVVCNKVPETRSSALEINDLTVSGDTKSDLASSCEEPNSSSVQNIPLNSVTQTVQNQIDTDTDSAPCERTVKSVTSSDIRDNVIVESAESTSSDNSISEGKSPLVESATRSPLRRRLVRPATIRPDSTVSSTVDSTLTIDTTEQASECVVKDVSSSSDTVSSACGNVKQESIRNESDSNLCKPETSSPAKKIKLIRPKIIPQTFIVQKETKVETALVQRDTEQCQPTSSELVTITVELSSESVECINISKTDSEINSSENTPVASSSKINETETQTVPTLPKKEESLTPTTSSDIILPEEEVVQKPPHLVINLIPSNINESVQKTQESETNCDDNSENSEKQVPKLMIKLGKHSEEIKPPVPKLTIKPIRHPSDIDCSTSEKLNDDALNIPKLNIKPVTKKPEKIYEIHRKSSSSEISESEYSENDESASTSDQASTSDHGSTDVIPKVTIRLGKPGTESEGQFYTERNIPKISAKTIQNNDYEHEQLSPTKMKIFLSQNQDKQSEKIPKLTIKTVVKCESQPLSPRLTIKPLKPPDDAGKESPSEQGQGHEISKLKKSSETNVTSSDSKDLTHVPKIIIKPVTNPEMETIGKSKKPNENFELIPVVTKLNIKPVIKPSDSIESSETLDKDKVPVVSKLNIKPIVKPKDSDLDSSKEVPKIMKLNIKLLKNADTNSSEEKDCDDKADLDENSIPVITKLNIKPIVKPLDEDKLKDNDNQSSETGNSSDDNNDHIPIVTKINIKPICKPNDMEESGPSLKKEDNIPVVTKLNIKPLIKPDDTLSPLSPKKELLKSAPCSPKRSPTIKLNIKPIVKPEEPKQSGDTENDETIGKNPPILMKINRKTGDTYINDDQYSVGEVEDHKISNSIHDNCPVISKVNIKPINKSADDIYTKVTDCNEGRSSINDRNAMASNEVKLDQTLQRVDLTQNCITQFSTNERKLAPKEDSSVSAIKEMIADSLKKQNLQEMNMNSSFAHSSLDPKEGPVKKTDKDVYSMADSKVDAYSELLVKIPSDMTKNMPRQNCTLLKKLLETRKDKLLDDDSNKKQMNKSSPTMSHDMQKSPSKHVNITNDFHKEKGYSEIKCNISERISDEYSKANDVGCSIPPLRVRLMQELCIETNENLSKSLQIDISDKVTSHSPDQDSPRIILKINKTDQGTSAEIITEDIKKSEQQQCSPDNTQIMTNDLYQKKKLANCRRKTHIDTPMPMGKRLRSSRVLQTSEKTSTPKKNMGKRPSGIEISPPQIKEQEISVLDSKRLKLGQLLSNKSLTITPIVSKACSVSPTKTSESKQVAKNHSLLNNENCAKNGSSKLHNILSNLQAKQLQGMPFSDINHAENNQNSSPDMKSSTSTGSLELISDNSAMEKTRPEVHEMLFHDNSESHDFSIGPEEVARDPLEVDSLKIASDIFLHENIPKTVEMTPQPKKRGRPRKIPVSEGTRVVTLPATALEERPQRSLRLSRDRPVIIVKPRGRGRGRGRRLDTDSDQSGIEPVVEAANKYFIEQKPEDIDPTSSRIKLPRMTEALDKMPCSTPLSSRRRTSSSESYTGLDTTLPKMEDPFLKSPELVEMRGRGSRGRGSRGGRGRVARSPRGRGRGRGGGRGAMYMKETMGIYGRVCGPATTTVQLFEEETCMMDDNATPAKPSHLLDEDSQSSVKSLTNDSSRMRKSKFADLFDSNKVWTAADVKEYMWPPPETTDGEHQVMMIQEQVAMFLGVKSFKRRYPELKRRTIVGEERDYVLSKGLVTEALCDLGITAVDASEVLDIMLSDYPHKYEEFRSHQREKQLAEPADEVDDKTELNQKVEIKETKLDSKPEPPKIDPEKTRQDMAAAAIASASEFNARMNMLRRPACADLQSLSVCRRRPAPPPPVLRVAPPGGFYPHALLPGQYQHTYRVYTPEELRYFPLNTALAAPPAPCSDSSSDSEADWADRCSSSEQSDVAPASAKRKKLTKTKRVSQTETVVPKEEEVDTCRACKMRIEANRKYTHERFLVCSNCNAKLHPSCVELGPDTIRKCREYAWQCAECKTCCACSRPADDDKMLFCDLCDRGFHIYCVGLHTVPNGRWHCVECSVCKSCGSRSAGGPGGGPGDWHHQTRRGPGGHKLYSHSLCTPCARAYRIGRYCPLCDRSFIGPKGTMQLVICKLCDRQLHQDCVKQTTSRLKVLDYTCGECRRGGITSRAAAVRLAPRTIATLFMAKRRFNKYAHRQYLESRARNPHSNPHDPGVDNPDDPLDVSDPLV</sequence>
<feature type="compositionally biased region" description="Basic residues" evidence="10">
    <location>
        <begin position="1735"/>
        <end position="1761"/>
    </location>
</feature>
<comment type="subcellular location">
    <subcellularLocation>
        <location evidence="1">Nucleus</location>
    </subcellularLocation>
</comment>
<evidence type="ECO:0000256" key="4">
    <source>
        <dbReference type="ARBA" id="ARBA00022771"/>
    </source>
</evidence>
<keyword evidence="8" id="KW-0539">Nucleus</keyword>
<feature type="compositionally biased region" description="Polar residues" evidence="10">
    <location>
        <begin position="32"/>
        <end position="49"/>
    </location>
</feature>
<evidence type="ECO:0000256" key="3">
    <source>
        <dbReference type="ARBA" id="ARBA00022737"/>
    </source>
</evidence>
<feature type="region of interest" description="Disordered" evidence="10">
    <location>
        <begin position="2374"/>
        <end position="2401"/>
    </location>
</feature>
<feature type="region of interest" description="Disordered" evidence="10">
    <location>
        <begin position="977"/>
        <end position="998"/>
    </location>
</feature>
<feature type="compositionally biased region" description="Polar residues" evidence="10">
    <location>
        <begin position="1380"/>
        <end position="1392"/>
    </location>
</feature>
<evidence type="ECO:0000256" key="2">
    <source>
        <dbReference type="ARBA" id="ARBA00022723"/>
    </source>
</evidence>
<dbReference type="CDD" id="cd15529">
    <property type="entry name" value="PHD2_PHF10"/>
    <property type="match status" value="1"/>
</dbReference>
<keyword evidence="6" id="KW-0805">Transcription regulation</keyword>
<feature type="compositionally biased region" description="Polar residues" evidence="10">
    <location>
        <begin position="882"/>
        <end position="892"/>
    </location>
</feature>
<dbReference type="GO" id="GO:0008270">
    <property type="term" value="F:zinc ion binding"/>
    <property type="evidence" value="ECO:0007669"/>
    <property type="project" value="UniProtKB-KW"/>
</dbReference>
<dbReference type="EMBL" id="CAKASE010000081">
    <property type="protein sequence ID" value="CAG9583127.1"/>
    <property type="molecule type" value="Genomic_DNA"/>
</dbReference>
<protein>
    <submittedName>
        <fullName evidence="12">(African queen) hypothetical protein</fullName>
    </submittedName>
</protein>
<keyword evidence="5" id="KW-0862">Zinc</keyword>
<feature type="compositionally biased region" description="Low complexity" evidence="10">
    <location>
        <begin position="290"/>
        <end position="299"/>
    </location>
</feature>
<feature type="compositionally biased region" description="Basic and acidic residues" evidence="10">
    <location>
        <begin position="977"/>
        <end position="986"/>
    </location>
</feature>
<evidence type="ECO:0000256" key="1">
    <source>
        <dbReference type="ARBA" id="ARBA00004123"/>
    </source>
</evidence>